<dbReference type="EMBL" id="CAFBRU010000087">
    <property type="protein sequence ID" value="CAB5115245.1"/>
    <property type="molecule type" value="Genomic_DNA"/>
</dbReference>
<gene>
    <name evidence="1" type="ORF">UFOPK4420_00726</name>
</gene>
<accession>A0A6J7VS62</accession>
<name>A0A6J7VS62_9ZZZZ</name>
<evidence type="ECO:0000313" key="1">
    <source>
        <dbReference type="EMBL" id="CAB5115245.1"/>
    </source>
</evidence>
<proteinExistence type="predicted"/>
<organism evidence="1">
    <name type="scientific">freshwater metagenome</name>
    <dbReference type="NCBI Taxonomy" id="449393"/>
    <lineage>
        <taxon>unclassified sequences</taxon>
        <taxon>metagenomes</taxon>
        <taxon>ecological metagenomes</taxon>
    </lineage>
</organism>
<dbReference type="AlphaFoldDB" id="A0A6J7VS62"/>
<reference evidence="1" key="1">
    <citation type="submission" date="2020-05" db="EMBL/GenBank/DDBJ databases">
        <authorList>
            <person name="Chiriac C."/>
            <person name="Salcher M."/>
            <person name="Ghai R."/>
            <person name="Kavagutti S V."/>
        </authorList>
    </citation>
    <scope>NUCLEOTIDE SEQUENCE</scope>
</reference>
<sequence length="99" mass="10287">MVGTVASSTTVLINCALPLGITKSTNPEAFNKAVTVPLSSDGTNWITSGEIEVPANPFRITSIKILLLCSAEEDPRNKAALPDLIKITAASTVTFGLAS</sequence>
<protein>
    <submittedName>
        <fullName evidence="1">Unannotated protein</fullName>
    </submittedName>
</protein>